<dbReference type="PROSITE" id="PS51257">
    <property type="entry name" value="PROKAR_LIPOPROTEIN"/>
    <property type="match status" value="1"/>
</dbReference>
<dbReference type="Gene3D" id="3.40.50.10610">
    <property type="entry name" value="ABC-type transport auxiliary lipoprotein component"/>
    <property type="match status" value="1"/>
</dbReference>
<gene>
    <name evidence="1" type="ORF">PORCRE_50</name>
</gene>
<proteinExistence type="predicted"/>
<evidence type="ECO:0008006" key="3">
    <source>
        <dbReference type="Google" id="ProtNLM"/>
    </source>
</evidence>
<dbReference type="Proteomes" id="UP000018031">
    <property type="component" value="Unassembled WGS sequence"/>
</dbReference>
<dbReference type="InterPro" id="IPR008517">
    <property type="entry name" value="GNA1162-like"/>
</dbReference>
<evidence type="ECO:0000313" key="1">
    <source>
        <dbReference type="EMBL" id="GAD04367.1"/>
    </source>
</evidence>
<evidence type="ECO:0000313" key="2">
    <source>
        <dbReference type="Proteomes" id="UP000018031"/>
    </source>
</evidence>
<organism evidence="1 2">
    <name type="scientific">Porphyromonas crevioricanis JCM 15906</name>
    <dbReference type="NCBI Taxonomy" id="1305617"/>
    <lineage>
        <taxon>Bacteria</taxon>
        <taxon>Pseudomonadati</taxon>
        <taxon>Bacteroidota</taxon>
        <taxon>Bacteroidia</taxon>
        <taxon>Bacteroidales</taxon>
        <taxon>Porphyromonadaceae</taxon>
        <taxon>Porphyromonas</taxon>
    </lineage>
</organism>
<dbReference type="EMBL" id="BAOU01000002">
    <property type="protein sequence ID" value="GAD04367.1"/>
    <property type="molecule type" value="Genomic_DNA"/>
</dbReference>
<comment type="caution">
    <text evidence="1">The sequence shown here is derived from an EMBL/GenBank/DDBJ whole genome shotgun (WGS) entry which is preliminary data.</text>
</comment>
<reference evidence="2" key="1">
    <citation type="journal article" date="2013" name="Genome">
        <title>Draft Genome Sequences of Porphyromonas crevioricanis JCM 15906T and Porphyromonas cansulci JCM 13913T Isolated from a Canine Oral Cavity.</title>
        <authorList>
            <person name="Sakamoto M."/>
            <person name="Tanaka N."/>
            <person name="Shiwa Y."/>
            <person name="Yoshikawa H."/>
            <person name="Ohkuma M."/>
        </authorList>
    </citation>
    <scope>NUCLEOTIDE SEQUENCE [LARGE SCALE GENOMIC DNA]</scope>
    <source>
        <strain evidence="2">JCM 15906</strain>
    </source>
</reference>
<dbReference type="RefSeq" id="WP_023935763.1">
    <property type="nucleotide sequence ID" value="NZ_BAOU01000002.1"/>
</dbReference>
<protein>
    <recommendedName>
        <fullName evidence="3">Lipoprotein</fullName>
    </recommendedName>
</protein>
<reference evidence="1 2" key="2">
    <citation type="journal article" date="2013" name="Genome Announc.">
        <title>Draft Genome Sequences of Porphyromonas crevioricanis JCM 15906T and Porphyromonas cansulci JCM 13913T Isolated from a Canine Oral Cavity.</title>
        <authorList>
            <person name="Sakamoto M."/>
            <person name="Tanaka N."/>
            <person name="Shiwa Y."/>
            <person name="Yoshikawa H."/>
            <person name="Ohkuma M."/>
        </authorList>
    </citation>
    <scope>NUCLEOTIDE SEQUENCE [LARGE SCALE GENOMIC DNA]</scope>
    <source>
        <strain evidence="1 2">JCM 15906</strain>
    </source>
</reference>
<name>S4NFM6_9PORP</name>
<dbReference type="Pfam" id="PF05643">
    <property type="entry name" value="GNA1162-like"/>
    <property type="match status" value="1"/>
</dbReference>
<accession>S4NFM6</accession>
<sequence>MKRLISIIILAVFVSSCGLGKQMTRESQYASLYENMPATILVMPPINNSSNVEAKDLLYTSISRPLVEAGYYVISPLLAMDVLKSESAYDAELFIDKPLTMFRDYFGADAVVFSQIDDWTKRGLGIETKIRYIIKSTITNEILFDRSCDLYLDLQQNSGTGSTFSAFVDLVASVIVTATTDHIVAARKANYYIFKDVPHGKYSPLYLKDKDVVVEDKDVKKRVK</sequence>
<dbReference type="AlphaFoldDB" id="S4NFM6"/>